<name>A0A8H7RKI9_9FUNG</name>
<reference evidence="2" key="1">
    <citation type="submission" date="2020-12" db="EMBL/GenBank/DDBJ databases">
        <title>Metabolic potential, ecology and presence of endohyphal bacteria is reflected in genomic diversity of Mucoromycotina.</title>
        <authorList>
            <person name="Muszewska A."/>
            <person name="Okrasinska A."/>
            <person name="Steczkiewicz K."/>
            <person name="Drgas O."/>
            <person name="Orlowska M."/>
            <person name="Perlinska-Lenart U."/>
            <person name="Aleksandrzak-Piekarczyk T."/>
            <person name="Szatraj K."/>
            <person name="Zielenkiewicz U."/>
            <person name="Pilsyk S."/>
            <person name="Malc E."/>
            <person name="Mieczkowski P."/>
            <person name="Kruszewska J.S."/>
            <person name="Biernat P."/>
            <person name="Pawlowska J."/>
        </authorList>
    </citation>
    <scope>NUCLEOTIDE SEQUENCE</scope>
    <source>
        <strain evidence="2">WA0000017839</strain>
    </source>
</reference>
<feature type="transmembrane region" description="Helical" evidence="1">
    <location>
        <begin position="190"/>
        <end position="211"/>
    </location>
</feature>
<feature type="transmembrane region" description="Helical" evidence="1">
    <location>
        <begin position="38"/>
        <end position="58"/>
    </location>
</feature>
<accession>A0A8H7RKI9</accession>
<keyword evidence="1" id="KW-0812">Transmembrane</keyword>
<dbReference type="AlphaFoldDB" id="A0A8H7RKI9"/>
<evidence type="ECO:0000313" key="3">
    <source>
        <dbReference type="Proteomes" id="UP000603453"/>
    </source>
</evidence>
<keyword evidence="1" id="KW-1133">Transmembrane helix</keyword>
<feature type="transmembrane region" description="Helical" evidence="1">
    <location>
        <begin position="111"/>
        <end position="134"/>
    </location>
</feature>
<keyword evidence="3" id="KW-1185">Reference proteome</keyword>
<proteinExistence type="predicted"/>
<evidence type="ECO:0000313" key="2">
    <source>
        <dbReference type="EMBL" id="KAG2212238.1"/>
    </source>
</evidence>
<dbReference type="Proteomes" id="UP000603453">
    <property type="component" value="Unassembled WGS sequence"/>
</dbReference>
<comment type="caution">
    <text evidence="2">The sequence shown here is derived from an EMBL/GenBank/DDBJ whole genome shotgun (WGS) entry which is preliminary data.</text>
</comment>
<dbReference type="EMBL" id="JAEPRD010000006">
    <property type="protein sequence ID" value="KAG2212238.1"/>
    <property type="molecule type" value="Genomic_DNA"/>
</dbReference>
<protein>
    <submittedName>
        <fullName evidence="2">Uncharacterized protein</fullName>
    </submittedName>
</protein>
<sequence length="321" mass="36842">MNNFIDIDEIRGRNIFHYEHSNRFRAYCCGCISSESNLTFVCFLWAAISFYFAVLAFLQKSRTVPLVAFGAINLLFGIVTLTCMVLYISWTHKIRIAPIENMYAMNGTKKIVFAITANALAVLIVTLVNFILFIKGKNEFTGWCIEQSKNTIEKIYTADHKNTTSFPVDRLSGSTDIYNCERLFQDEVKWGLICLIVMFVVYIHWILIIAAREALDFYRQRGLMPAMTEFSNIAPSKTSKNYNVLHSIKPSTNILQDLLTHKQYGQFIPEEQLIHDRSPNITISAEPEKLVDEHVNSTVIHFEDNIYNSKEIQSPCNALHK</sequence>
<keyword evidence="1" id="KW-0472">Membrane</keyword>
<organism evidence="2 3">
    <name type="scientific">Mucor saturninus</name>
    <dbReference type="NCBI Taxonomy" id="64648"/>
    <lineage>
        <taxon>Eukaryota</taxon>
        <taxon>Fungi</taxon>
        <taxon>Fungi incertae sedis</taxon>
        <taxon>Mucoromycota</taxon>
        <taxon>Mucoromycotina</taxon>
        <taxon>Mucoromycetes</taxon>
        <taxon>Mucorales</taxon>
        <taxon>Mucorineae</taxon>
        <taxon>Mucoraceae</taxon>
        <taxon>Mucor</taxon>
    </lineage>
</organism>
<gene>
    <name evidence="2" type="ORF">INT47_001597</name>
</gene>
<evidence type="ECO:0000256" key="1">
    <source>
        <dbReference type="SAM" id="Phobius"/>
    </source>
</evidence>
<feature type="transmembrane region" description="Helical" evidence="1">
    <location>
        <begin position="64"/>
        <end position="90"/>
    </location>
</feature>
<dbReference type="OrthoDB" id="2272986at2759"/>